<dbReference type="RefSeq" id="WP_123637274.1">
    <property type="nucleotide sequence ID" value="NZ_RJUK01000001.1"/>
</dbReference>
<keyword evidence="4 5" id="KW-0472">Membrane</keyword>
<sequence length="149" mass="15914">MLITTYAFWLLLGIALLLSELFIPGLIAAFFGIGALLVGVLTLLGIIDTLAAQLAVFAVFSLVALFALRKHFHRWLRGTEADPSAKDMDDAGVIGSRVKVLTDFTDGTGTVQLNGAKWDAESPDSLKMGDSAWVSEHKGIILVVSATKP</sequence>
<dbReference type="AlphaFoldDB" id="A0A3N1P5C8"/>
<dbReference type="PANTHER" id="PTHR33507">
    <property type="entry name" value="INNER MEMBRANE PROTEIN YBBJ"/>
    <property type="match status" value="1"/>
</dbReference>
<name>A0A3N1P5C8_9GAMM</name>
<dbReference type="OrthoDB" id="6118712at2"/>
<keyword evidence="2 5" id="KW-0812">Transmembrane</keyword>
<evidence type="ECO:0000256" key="4">
    <source>
        <dbReference type="ARBA" id="ARBA00023136"/>
    </source>
</evidence>
<protein>
    <recommendedName>
        <fullName evidence="6">NfeD-like C-terminal domain-containing protein</fullName>
    </recommendedName>
</protein>
<feature type="domain" description="NfeD-like C-terminal" evidence="6">
    <location>
        <begin position="92"/>
        <end position="144"/>
    </location>
</feature>
<evidence type="ECO:0000313" key="7">
    <source>
        <dbReference type="EMBL" id="ROQ20026.1"/>
    </source>
</evidence>
<evidence type="ECO:0000259" key="6">
    <source>
        <dbReference type="Pfam" id="PF01957"/>
    </source>
</evidence>
<gene>
    <name evidence="7" type="ORF">EDC38_0619</name>
</gene>
<feature type="transmembrane region" description="Helical" evidence="5">
    <location>
        <begin position="50"/>
        <end position="68"/>
    </location>
</feature>
<evidence type="ECO:0000256" key="1">
    <source>
        <dbReference type="ARBA" id="ARBA00004141"/>
    </source>
</evidence>
<dbReference type="SUPFAM" id="SSF141322">
    <property type="entry name" value="NfeD domain-like"/>
    <property type="match status" value="1"/>
</dbReference>
<comment type="subcellular location">
    <subcellularLocation>
        <location evidence="1">Membrane</location>
        <topology evidence="1">Multi-pass membrane protein</topology>
    </subcellularLocation>
</comment>
<organism evidence="7 8">
    <name type="scientific">Marinimicrobium koreense</name>
    <dbReference type="NCBI Taxonomy" id="306545"/>
    <lineage>
        <taxon>Bacteria</taxon>
        <taxon>Pseudomonadati</taxon>
        <taxon>Pseudomonadota</taxon>
        <taxon>Gammaproteobacteria</taxon>
        <taxon>Cellvibrionales</taxon>
        <taxon>Cellvibrionaceae</taxon>
        <taxon>Marinimicrobium</taxon>
    </lineage>
</organism>
<dbReference type="Proteomes" id="UP000273643">
    <property type="component" value="Unassembled WGS sequence"/>
</dbReference>
<evidence type="ECO:0000256" key="2">
    <source>
        <dbReference type="ARBA" id="ARBA00022692"/>
    </source>
</evidence>
<keyword evidence="8" id="KW-1185">Reference proteome</keyword>
<dbReference type="GO" id="GO:0005886">
    <property type="term" value="C:plasma membrane"/>
    <property type="evidence" value="ECO:0007669"/>
    <property type="project" value="TreeGrafter"/>
</dbReference>
<dbReference type="PANTHER" id="PTHR33507:SF3">
    <property type="entry name" value="INNER MEMBRANE PROTEIN YBBJ"/>
    <property type="match status" value="1"/>
</dbReference>
<evidence type="ECO:0000256" key="5">
    <source>
        <dbReference type="SAM" id="Phobius"/>
    </source>
</evidence>
<dbReference type="EMBL" id="RJUK01000001">
    <property type="protein sequence ID" value="ROQ20026.1"/>
    <property type="molecule type" value="Genomic_DNA"/>
</dbReference>
<proteinExistence type="predicted"/>
<dbReference type="InterPro" id="IPR002810">
    <property type="entry name" value="NfeD-like_C"/>
</dbReference>
<evidence type="ECO:0000313" key="8">
    <source>
        <dbReference type="Proteomes" id="UP000273643"/>
    </source>
</evidence>
<keyword evidence="3 5" id="KW-1133">Transmembrane helix</keyword>
<dbReference type="InterPro" id="IPR052165">
    <property type="entry name" value="Membrane_assoc_protease"/>
</dbReference>
<feature type="transmembrane region" description="Helical" evidence="5">
    <location>
        <begin position="7"/>
        <end position="38"/>
    </location>
</feature>
<evidence type="ECO:0000256" key="3">
    <source>
        <dbReference type="ARBA" id="ARBA00022989"/>
    </source>
</evidence>
<dbReference type="Pfam" id="PF01957">
    <property type="entry name" value="NfeD"/>
    <property type="match status" value="1"/>
</dbReference>
<comment type="caution">
    <text evidence="7">The sequence shown here is derived from an EMBL/GenBank/DDBJ whole genome shotgun (WGS) entry which is preliminary data.</text>
</comment>
<reference evidence="7 8" key="1">
    <citation type="submission" date="2018-11" db="EMBL/GenBank/DDBJ databases">
        <title>Genomic Encyclopedia of Type Strains, Phase IV (KMG-IV): sequencing the most valuable type-strain genomes for metagenomic binning, comparative biology and taxonomic classification.</title>
        <authorList>
            <person name="Goeker M."/>
        </authorList>
    </citation>
    <scope>NUCLEOTIDE SEQUENCE [LARGE SCALE GENOMIC DNA]</scope>
    <source>
        <strain evidence="7 8">DSM 16974</strain>
    </source>
</reference>
<dbReference type="InterPro" id="IPR012340">
    <property type="entry name" value="NA-bd_OB-fold"/>
</dbReference>
<accession>A0A3N1P5C8</accession>
<dbReference type="Gene3D" id="2.40.50.140">
    <property type="entry name" value="Nucleic acid-binding proteins"/>
    <property type="match status" value="1"/>
</dbReference>